<dbReference type="GO" id="GO:0000287">
    <property type="term" value="F:magnesium ion binding"/>
    <property type="evidence" value="ECO:0007669"/>
    <property type="project" value="TreeGrafter"/>
</dbReference>
<dbReference type="InterPro" id="IPR006379">
    <property type="entry name" value="HAD-SF_hydro_IIB"/>
</dbReference>
<proteinExistence type="predicted"/>
<dbReference type="NCBIfam" id="TIGR01484">
    <property type="entry name" value="HAD-SF-IIB"/>
    <property type="match status" value="1"/>
</dbReference>
<dbReference type="SFLD" id="SFLDS00003">
    <property type="entry name" value="Haloacid_Dehalogenase"/>
    <property type="match status" value="1"/>
</dbReference>
<dbReference type="NCBIfam" id="TIGR00099">
    <property type="entry name" value="Cof-subfamily"/>
    <property type="match status" value="1"/>
</dbReference>
<evidence type="ECO:0000313" key="1">
    <source>
        <dbReference type="EMBL" id="KAB8138601.1"/>
    </source>
</evidence>
<dbReference type="RefSeq" id="WP_153401532.1">
    <property type="nucleotide sequence ID" value="NZ_ML762425.1"/>
</dbReference>
<dbReference type="SFLD" id="SFLDG01144">
    <property type="entry name" value="C2.B.4:_PGP_Like"/>
    <property type="match status" value="1"/>
</dbReference>
<dbReference type="Gene3D" id="3.30.1240.10">
    <property type="match status" value="1"/>
</dbReference>
<sequence>MSKKVVFLDIDGTILDHEKKIPESTKDAVNKLKERGVIVAIATGRAPFMFQDILAELDIDSYISFNGQYAVHQGKVVHENFYSAEQMEQLMEFSSKSSHPIIFQSVDEMRATVSDHPQIESGMNSLKKAYPDEDAEYYKKVPIFQALLFNEAHEQTYYEKNLEQFRFVRWHEYSCDVLPRIGSKAHGIEQFINELNIDWKDTYAFGDGLNDLEMIETVRYGIAMGNSVEELKKKAYLVTDHVDDDGLSKGLKRLKLID</sequence>
<reference evidence="1 2" key="1">
    <citation type="submission" date="2019-10" db="EMBL/GenBank/DDBJ databases">
        <title>Gracilibacillus sp. nov. isolated from rice seeds.</title>
        <authorList>
            <person name="He S."/>
        </authorList>
    </citation>
    <scope>NUCLEOTIDE SEQUENCE [LARGE SCALE GENOMIC DNA]</scope>
    <source>
        <strain evidence="1 2">TD8</strain>
    </source>
</reference>
<dbReference type="Pfam" id="PF08282">
    <property type="entry name" value="Hydrolase_3"/>
    <property type="match status" value="1"/>
</dbReference>
<dbReference type="PANTHER" id="PTHR10000">
    <property type="entry name" value="PHOSPHOSERINE PHOSPHATASE"/>
    <property type="match status" value="1"/>
</dbReference>
<name>A0A7C8GUP1_9BACI</name>
<dbReference type="Gene3D" id="3.40.50.1000">
    <property type="entry name" value="HAD superfamily/HAD-like"/>
    <property type="match status" value="1"/>
</dbReference>
<gene>
    <name evidence="1" type="ORF">F9U64_03015</name>
</gene>
<dbReference type="Proteomes" id="UP000480246">
    <property type="component" value="Unassembled WGS sequence"/>
</dbReference>
<keyword evidence="1" id="KW-0378">Hydrolase</keyword>
<accession>A0A7C8GUP1</accession>
<dbReference type="AlphaFoldDB" id="A0A7C8GUP1"/>
<evidence type="ECO:0000313" key="2">
    <source>
        <dbReference type="Proteomes" id="UP000480246"/>
    </source>
</evidence>
<dbReference type="InterPro" id="IPR036412">
    <property type="entry name" value="HAD-like_sf"/>
</dbReference>
<dbReference type="PANTHER" id="PTHR10000:SF25">
    <property type="entry name" value="PHOSPHATASE YKRA-RELATED"/>
    <property type="match status" value="1"/>
</dbReference>
<organism evidence="1 2">
    <name type="scientific">Gracilibacillus oryzae</name>
    <dbReference type="NCBI Taxonomy" id="1672701"/>
    <lineage>
        <taxon>Bacteria</taxon>
        <taxon>Bacillati</taxon>
        <taxon>Bacillota</taxon>
        <taxon>Bacilli</taxon>
        <taxon>Bacillales</taxon>
        <taxon>Bacillaceae</taxon>
        <taxon>Gracilibacillus</taxon>
    </lineage>
</organism>
<keyword evidence="2" id="KW-1185">Reference proteome</keyword>
<comment type="caution">
    <text evidence="1">The sequence shown here is derived from an EMBL/GenBank/DDBJ whole genome shotgun (WGS) entry which is preliminary data.</text>
</comment>
<dbReference type="OrthoDB" id="9810101at2"/>
<dbReference type="InterPro" id="IPR000150">
    <property type="entry name" value="Cof"/>
</dbReference>
<dbReference type="GO" id="GO:0016791">
    <property type="term" value="F:phosphatase activity"/>
    <property type="evidence" value="ECO:0007669"/>
    <property type="project" value="TreeGrafter"/>
</dbReference>
<protein>
    <submittedName>
        <fullName evidence="1">Cof-type HAD-IIB family hydrolase</fullName>
    </submittedName>
</protein>
<dbReference type="EMBL" id="WEID01000015">
    <property type="protein sequence ID" value="KAB8138601.1"/>
    <property type="molecule type" value="Genomic_DNA"/>
</dbReference>
<dbReference type="PROSITE" id="PS01229">
    <property type="entry name" value="COF_2"/>
    <property type="match status" value="1"/>
</dbReference>
<dbReference type="SUPFAM" id="SSF56784">
    <property type="entry name" value="HAD-like"/>
    <property type="match status" value="1"/>
</dbReference>
<dbReference type="CDD" id="cd07517">
    <property type="entry name" value="HAD_HPP"/>
    <property type="match status" value="1"/>
</dbReference>
<dbReference type="SFLD" id="SFLDG01140">
    <property type="entry name" value="C2.B:_Phosphomannomutase_and_P"/>
    <property type="match status" value="1"/>
</dbReference>
<dbReference type="InterPro" id="IPR023214">
    <property type="entry name" value="HAD_sf"/>
</dbReference>
<dbReference type="GO" id="GO:0005829">
    <property type="term" value="C:cytosol"/>
    <property type="evidence" value="ECO:0007669"/>
    <property type="project" value="TreeGrafter"/>
</dbReference>